<dbReference type="Pfam" id="PF11074">
    <property type="entry name" value="DUF2779"/>
    <property type="match status" value="1"/>
</dbReference>
<protein>
    <submittedName>
        <fullName evidence="2">DUF2779 domain-containing protein</fullName>
    </submittedName>
</protein>
<dbReference type="EMBL" id="SOJN01000121">
    <property type="protein sequence ID" value="TET44557.1"/>
    <property type="molecule type" value="Genomic_DNA"/>
</dbReference>
<organism evidence="2 3">
    <name type="scientific">candidate division TA06 bacterium</name>
    <dbReference type="NCBI Taxonomy" id="2250710"/>
    <lineage>
        <taxon>Bacteria</taxon>
        <taxon>Bacteria division TA06</taxon>
    </lineage>
</organism>
<evidence type="ECO:0000259" key="1">
    <source>
        <dbReference type="Pfam" id="PF11074"/>
    </source>
</evidence>
<gene>
    <name evidence="2" type="ORF">E3J62_09955</name>
</gene>
<comment type="caution">
    <text evidence="2">The sequence shown here is derived from an EMBL/GenBank/DDBJ whole genome shotgun (WGS) entry which is preliminary data.</text>
</comment>
<proteinExistence type="predicted"/>
<dbReference type="Proteomes" id="UP000315525">
    <property type="component" value="Unassembled WGS sequence"/>
</dbReference>
<feature type="domain" description="DUF2779" evidence="1">
    <location>
        <begin position="265"/>
        <end position="388"/>
    </location>
</feature>
<dbReference type="InterPro" id="IPR021301">
    <property type="entry name" value="DUF2779"/>
</dbReference>
<name>A0A523UPS2_UNCT6</name>
<evidence type="ECO:0000313" key="2">
    <source>
        <dbReference type="EMBL" id="TET44557.1"/>
    </source>
</evidence>
<sequence>MRIERVSKPATMGEKFRMEQGLEVGKRARELWPDGALVEKEDLQSAVENTAALMGNPATQAIFEATFMIDSYIAKADILDRTKDGWHLVEVKSSLNDKAEFIGDMAYTGMVVQRSGYGVSNVSLMLISKEFRLGMPNESLFVQVDHRGEVLEAIDGFGLCWEEIERITRQPEMPEPKLQFECRTCPLFKECLGKNVENPIFEIPRIRQAKFAGLVEQGIMSIEGIPRTFSLTENQSRVRACVQSKKPFVAPSLAGELGSVHWPAFYLDFETVLTAIPLYPDIAPYAQIPTQYSIHRCPKPGQVDEHFEYLASPQEDCRRELAERLIEHLKGEGSIIVYSNFEKTIIKSLIDVCPDLSQDLSSLIDRMVDLQAIIRRNFYHPDFHGSLSIKRVLPVLVSDLSYEALEIGDGDAAIATFAWLAHGKFDKKEAEAAKRNLLEYCKQDTLAMVKLHQRLIEYAAGSGL</sequence>
<reference evidence="2 3" key="1">
    <citation type="submission" date="2019-03" db="EMBL/GenBank/DDBJ databases">
        <title>Metabolic potential of uncultured bacteria and archaea associated with petroleum seepage in deep-sea sediments.</title>
        <authorList>
            <person name="Dong X."/>
            <person name="Hubert C."/>
        </authorList>
    </citation>
    <scope>NUCLEOTIDE SEQUENCE [LARGE SCALE GENOMIC DNA]</scope>
    <source>
        <strain evidence="2">E44_bin18</strain>
    </source>
</reference>
<accession>A0A523UPS2</accession>
<dbReference type="AlphaFoldDB" id="A0A523UPS2"/>
<evidence type="ECO:0000313" key="3">
    <source>
        <dbReference type="Proteomes" id="UP000315525"/>
    </source>
</evidence>